<proteinExistence type="predicted"/>
<dbReference type="EMBL" id="BPLQ01012408">
    <property type="protein sequence ID" value="GIY65289.1"/>
    <property type="molecule type" value="Genomic_DNA"/>
</dbReference>
<dbReference type="AlphaFoldDB" id="A0AAV4V5L2"/>
<keyword evidence="2" id="KW-1185">Reference proteome</keyword>
<name>A0AAV4V5L2_9ARAC</name>
<gene>
    <name evidence="1" type="ORF">CDAR_382061</name>
</gene>
<evidence type="ECO:0000313" key="2">
    <source>
        <dbReference type="Proteomes" id="UP001054837"/>
    </source>
</evidence>
<organism evidence="1 2">
    <name type="scientific">Caerostris darwini</name>
    <dbReference type="NCBI Taxonomy" id="1538125"/>
    <lineage>
        <taxon>Eukaryota</taxon>
        <taxon>Metazoa</taxon>
        <taxon>Ecdysozoa</taxon>
        <taxon>Arthropoda</taxon>
        <taxon>Chelicerata</taxon>
        <taxon>Arachnida</taxon>
        <taxon>Araneae</taxon>
        <taxon>Araneomorphae</taxon>
        <taxon>Entelegynae</taxon>
        <taxon>Araneoidea</taxon>
        <taxon>Araneidae</taxon>
        <taxon>Caerostris</taxon>
    </lineage>
</organism>
<reference evidence="1 2" key="1">
    <citation type="submission" date="2021-06" db="EMBL/GenBank/DDBJ databases">
        <title>Caerostris darwini draft genome.</title>
        <authorList>
            <person name="Kono N."/>
            <person name="Arakawa K."/>
        </authorList>
    </citation>
    <scope>NUCLEOTIDE SEQUENCE [LARGE SCALE GENOMIC DNA]</scope>
</reference>
<comment type="caution">
    <text evidence="1">The sequence shown here is derived from an EMBL/GenBank/DDBJ whole genome shotgun (WGS) entry which is preliminary data.</text>
</comment>
<sequence length="91" mass="10184">MKSLDRNCTHTTTTDNSAYTEALKLLCRKNSLCRGRSRRWAGTNSGIAGDNEEEKLKACVPHWPAFKSSSLCPCSAAVLRSEIKHQEPRFD</sequence>
<protein>
    <submittedName>
        <fullName evidence="1">Uncharacterized protein</fullName>
    </submittedName>
</protein>
<dbReference type="Proteomes" id="UP001054837">
    <property type="component" value="Unassembled WGS sequence"/>
</dbReference>
<accession>A0AAV4V5L2</accession>
<evidence type="ECO:0000313" key="1">
    <source>
        <dbReference type="EMBL" id="GIY65289.1"/>
    </source>
</evidence>